<protein>
    <submittedName>
        <fullName evidence="4">Uncharacterized protein</fullName>
    </submittedName>
</protein>
<reference evidence="4 5" key="1">
    <citation type="submission" date="2006-10" db="EMBL/GenBank/DDBJ databases">
        <title>The Genome Sequence of Batrachochytrium dendrobatidis JEL423.</title>
        <authorList>
            <consortium name="The Broad Institute Genome Sequencing Platform"/>
            <person name="Birren B."/>
            <person name="Lander E."/>
            <person name="Galagan J."/>
            <person name="Cuomo C."/>
            <person name="Devon K."/>
            <person name="Jaffe D."/>
            <person name="Butler J."/>
            <person name="Alvarez P."/>
            <person name="Gnerre S."/>
            <person name="Grabherr M."/>
            <person name="Kleber M."/>
            <person name="Mauceli E."/>
            <person name="Brockman W."/>
            <person name="Young S."/>
            <person name="LaButti K."/>
            <person name="Sykes S."/>
            <person name="DeCaprio D."/>
            <person name="Crawford M."/>
            <person name="Koehrsen M."/>
            <person name="Engels R."/>
            <person name="Montgomery P."/>
            <person name="Pearson M."/>
            <person name="Howarth C."/>
            <person name="Larson L."/>
            <person name="White J."/>
            <person name="O'Leary S."/>
            <person name="Kodira C."/>
            <person name="Zeng Q."/>
            <person name="Yandava C."/>
            <person name="Alvarado L."/>
            <person name="Longcore J."/>
            <person name="James T."/>
        </authorList>
    </citation>
    <scope>NUCLEOTIDE SEQUENCE [LARGE SCALE GENOMIC DNA]</scope>
    <source>
        <strain evidence="4 5">JEL423</strain>
    </source>
</reference>
<name>A0A177WPU9_BATDL</name>
<dbReference type="VEuPathDB" id="FungiDB:BDEG_24993"/>
<accession>A0A177WPU9</accession>
<evidence type="ECO:0000313" key="5">
    <source>
        <dbReference type="Proteomes" id="UP000077115"/>
    </source>
</evidence>
<dbReference type="AlphaFoldDB" id="A0A177WPU9"/>
<feature type="signal peptide" evidence="3">
    <location>
        <begin position="1"/>
        <end position="20"/>
    </location>
</feature>
<organism evidence="4 5">
    <name type="scientific">Batrachochytrium dendrobatidis (strain JEL423)</name>
    <dbReference type="NCBI Taxonomy" id="403673"/>
    <lineage>
        <taxon>Eukaryota</taxon>
        <taxon>Fungi</taxon>
        <taxon>Fungi incertae sedis</taxon>
        <taxon>Chytridiomycota</taxon>
        <taxon>Chytridiomycota incertae sedis</taxon>
        <taxon>Chytridiomycetes</taxon>
        <taxon>Rhizophydiales</taxon>
        <taxon>Rhizophydiales incertae sedis</taxon>
        <taxon>Batrachochytrium</taxon>
    </lineage>
</organism>
<evidence type="ECO:0000256" key="3">
    <source>
        <dbReference type="SAM" id="SignalP"/>
    </source>
</evidence>
<feature type="coiled-coil region" evidence="1">
    <location>
        <begin position="70"/>
        <end position="97"/>
    </location>
</feature>
<feature type="chain" id="PRO_5008077764" evidence="3">
    <location>
        <begin position="21"/>
        <end position="203"/>
    </location>
</feature>
<dbReference type="EMBL" id="DS022305">
    <property type="protein sequence ID" value="OAJ41381.1"/>
    <property type="molecule type" value="Genomic_DNA"/>
</dbReference>
<dbReference type="Proteomes" id="UP000077115">
    <property type="component" value="Unassembled WGS sequence"/>
</dbReference>
<keyword evidence="1" id="KW-0175">Coiled coil</keyword>
<feature type="compositionally biased region" description="Low complexity" evidence="2">
    <location>
        <begin position="26"/>
        <end position="45"/>
    </location>
</feature>
<evidence type="ECO:0000256" key="1">
    <source>
        <dbReference type="SAM" id="Coils"/>
    </source>
</evidence>
<sequence>MKLSITILSSILAVCSVTTAGPVYPSSATNAGASTSKASTSGASADESDSPEFPTKDGLKKYCSPFGTTQASLIEEIAKTRARIDKMLERLEGVRHNTSIQRRVVLEAVQKVESLKQTPGQLLDNAEDEYNLHQKKLEELEERLEERVKIAWTKIEEEKELKKMLVHNLSSRSLMRSDSSLGRVPGYSQCFYYFFNYFMEELV</sequence>
<feature type="coiled-coil region" evidence="1">
    <location>
        <begin position="123"/>
        <end position="150"/>
    </location>
</feature>
<proteinExistence type="predicted"/>
<gene>
    <name evidence="4" type="ORF">BDEG_24993</name>
</gene>
<evidence type="ECO:0000313" key="4">
    <source>
        <dbReference type="EMBL" id="OAJ41381.1"/>
    </source>
</evidence>
<keyword evidence="3" id="KW-0732">Signal</keyword>
<evidence type="ECO:0000256" key="2">
    <source>
        <dbReference type="SAM" id="MobiDB-lite"/>
    </source>
</evidence>
<reference evidence="4 5" key="2">
    <citation type="submission" date="2016-05" db="EMBL/GenBank/DDBJ databases">
        <title>Lineage-specific infection strategies underlie the spectrum of fungal disease in amphibians.</title>
        <authorList>
            <person name="Cuomo C.A."/>
            <person name="Farrer R.A."/>
            <person name="James T."/>
            <person name="Longcore J."/>
            <person name="Birren B."/>
        </authorList>
    </citation>
    <scope>NUCLEOTIDE SEQUENCE [LARGE SCALE GENOMIC DNA]</scope>
    <source>
        <strain evidence="4 5">JEL423</strain>
    </source>
</reference>
<feature type="region of interest" description="Disordered" evidence="2">
    <location>
        <begin position="26"/>
        <end position="58"/>
    </location>
</feature>